<evidence type="ECO:0000313" key="3">
    <source>
        <dbReference type="EMBL" id="KAL1840300.1"/>
    </source>
</evidence>
<keyword evidence="4" id="KW-1185">Reference proteome</keyword>
<feature type="transmembrane region" description="Helical" evidence="2">
    <location>
        <begin position="36"/>
        <end position="58"/>
    </location>
</feature>
<dbReference type="InterPro" id="IPR021514">
    <property type="entry name" value="DUF3176"/>
</dbReference>
<dbReference type="EMBL" id="JAZGSY010000119">
    <property type="protein sequence ID" value="KAL1840300.1"/>
    <property type="molecule type" value="Genomic_DNA"/>
</dbReference>
<evidence type="ECO:0000256" key="2">
    <source>
        <dbReference type="SAM" id="Phobius"/>
    </source>
</evidence>
<dbReference type="PANTHER" id="PTHR35394">
    <property type="entry name" value="DUF3176 DOMAIN-CONTAINING PROTEIN"/>
    <property type="match status" value="1"/>
</dbReference>
<comment type="caution">
    <text evidence="3">The sequence shown here is derived from an EMBL/GenBank/DDBJ whole genome shotgun (WGS) entry which is preliminary data.</text>
</comment>
<feature type="region of interest" description="Disordered" evidence="1">
    <location>
        <begin position="1"/>
        <end position="27"/>
    </location>
</feature>
<feature type="transmembrane region" description="Helical" evidence="2">
    <location>
        <begin position="495"/>
        <end position="517"/>
    </location>
</feature>
<gene>
    <name evidence="3" type="ORF">VTJ49DRAFT_589</name>
</gene>
<dbReference type="Pfam" id="PF11374">
    <property type="entry name" value="DUF3176"/>
    <property type="match status" value="1"/>
</dbReference>
<evidence type="ECO:0000313" key="4">
    <source>
        <dbReference type="Proteomes" id="UP001583172"/>
    </source>
</evidence>
<keyword evidence="2" id="KW-0472">Membrane</keyword>
<reference evidence="3 4" key="1">
    <citation type="journal article" date="2024" name="Commun. Biol.">
        <title>Comparative genomic analysis of thermophilic fungi reveals convergent evolutionary adaptations and gene losses.</title>
        <authorList>
            <person name="Steindorff A.S."/>
            <person name="Aguilar-Pontes M.V."/>
            <person name="Robinson A.J."/>
            <person name="Andreopoulos B."/>
            <person name="LaButti K."/>
            <person name="Kuo A."/>
            <person name="Mondo S."/>
            <person name="Riley R."/>
            <person name="Otillar R."/>
            <person name="Haridas S."/>
            <person name="Lipzen A."/>
            <person name="Grimwood J."/>
            <person name="Schmutz J."/>
            <person name="Clum A."/>
            <person name="Reid I.D."/>
            <person name="Moisan M.C."/>
            <person name="Butler G."/>
            <person name="Nguyen T.T.M."/>
            <person name="Dewar K."/>
            <person name="Conant G."/>
            <person name="Drula E."/>
            <person name="Henrissat B."/>
            <person name="Hansel C."/>
            <person name="Singer S."/>
            <person name="Hutchinson M.I."/>
            <person name="de Vries R.P."/>
            <person name="Natvig D.O."/>
            <person name="Powell A.J."/>
            <person name="Tsang A."/>
            <person name="Grigoriev I.V."/>
        </authorList>
    </citation>
    <scope>NUCLEOTIDE SEQUENCE [LARGE SCALE GENOMIC DNA]</scope>
    <source>
        <strain evidence="3 4">CBS 620.91</strain>
    </source>
</reference>
<feature type="transmembrane region" description="Helical" evidence="2">
    <location>
        <begin position="70"/>
        <end position="89"/>
    </location>
</feature>
<proteinExistence type="predicted"/>
<evidence type="ECO:0000256" key="1">
    <source>
        <dbReference type="SAM" id="MobiDB-lite"/>
    </source>
</evidence>
<accession>A0ABR3VEK4</accession>
<dbReference type="Proteomes" id="UP001583172">
    <property type="component" value="Unassembled WGS sequence"/>
</dbReference>
<dbReference type="PANTHER" id="PTHR35394:SF5">
    <property type="entry name" value="DUF3176 DOMAIN-CONTAINING PROTEIN"/>
    <property type="match status" value="1"/>
</dbReference>
<sequence>MEYDSQQETKRRPTDPLFESNTSEQPTKWERTPWGWWWEILMTVVSMASMAAIVAILGAMRDRPLTDWHFFFGLSATLAIFSTTSNTAAASAVGSCISQGKWLHFLKPRKLADLDLIEEAAGGPYGAVMLLFKQPKTLVSLGAFVTIIALGYDTFIQQIVEFSPEDIFVDNATAILGLTHYYNGGADIVGALGGVINVSPMTADVQMQGAVYRGLFGLGSAPVLNCSTACEWPGTYATLGFAATCADVTTATLDAHGNASSVWSKEHYQGGLKDVGLTTPGGVLLDGSFSATSWQTIISIGSRRRMEGQRSATTGPPQTTLGAEIAGVAVLRIKSDTQNFRPQDPYKDMEIVECDIDLVAYRYTNVTYSAGQLTATNRELVRLQPGTLVQGRRGDSIYEVDFTQPGLPTLSARVPDLVAIEVLFNSTRFTGNIYDGLNPPIPPRGMGDAFRQGDMIRTLQAMADSMTDQLRSNLSDPAAVTGRSAQPVVFVRVRWAYLTLPAFVTIVSAMFTVLTIVKSGRVPELPLWMNSTTAALSYDVRFSEESGGTVGRLGTGIRTVGELERYSDGITAVLDLPEGAGRTYTVVEGAGSGGSNGNGCSGVKPGGDGFSS</sequence>
<name>A0ABR3VEK4_HUMIN</name>
<organism evidence="3 4">
    <name type="scientific">Humicola insolens</name>
    <name type="common">Soft-rot fungus</name>
    <dbReference type="NCBI Taxonomy" id="85995"/>
    <lineage>
        <taxon>Eukaryota</taxon>
        <taxon>Fungi</taxon>
        <taxon>Dikarya</taxon>
        <taxon>Ascomycota</taxon>
        <taxon>Pezizomycotina</taxon>
        <taxon>Sordariomycetes</taxon>
        <taxon>Sordariomycetidae</taxon>
        <taxon>Sordariales</taxon>
        <taxon>Chaetomiaceae</taxon>
        <taxon>Mycothermus</taxon>
    </lineage>
</organism>
<protein>
    <submittedName>
        <fullName evidence="3">Uncharacterized protein</fullName>
    </submittedName>
</protein>
<keyword evidence="2" id="KW-0812">Transmembrane</keyword>
<keyword evidence="2" id="KW-1133">Transmembrane helix</keyword>